<keyword evidence="4" id="KW-1003">Cell membrane</keyword>
<dbReference type="EMBL" id="SMSJ01000009">
    <property type="protein sequence ID" value="TDH62690.1"/>
    <property type="molecule type" value="Genomic_DNA"/>
</dbReference>
<feature type="transmembrane region" description="Helical" evidence="13">
    <location>
        <begin position="281"/>
        <end position="300"/>
    </location>
</feature>
<dbReference type="GO" id="GO:0000155">
    <property type="term" value="F:phosphorelay sensor kinase activity"/>
    <property type="evidence" value="ECO:0007669"/>
    <property type="project" value="InterPro"/>
</dbReference>
<dbReference type="OrthoDB" id="7246367at2"/>
<dbReference type="InterPro" id="IPR035965">
    <property type="entry name" value="PAS-like_dom_sf"/>
</dbReference>
<dbReference type="SUPFAM" id="SSF55874">
    <property type="entry name" value="ATPase domain of HSP90 chaperone/DNA topoisomerase II/histidine kinase"/>
    <property type="match status" value="1"/>
</dbReference>
<dbReference type="InterPro" id="IPR007895">
    <property type="entry name" value="MASE1"/>
</dbReference>
<keyword evidence="12" id="KW-0175">Coiled coil</keyword>
<dbReference type="SMART" id="SM00086">
    <property type="entry name" value="PAC"/>
    <property type="match status" value="6"/>
</dbReference>
<comment type="subcellular location">
    <subcellularLocation>
        <location evidence="2">Cell membrane</location>
        <topology evidence="2">Multi-pass membrane protein</topology>
    </subcellularLocation>
</comment>
<dbReference type="InterPro" id="IPR003594">
    <property type="entry name" value="HATPase_dom"/>
</dbReference>
<reference evidence="18 19" key="1">
    <citation type="journal article" date="2016" name="J. Microbiol.">
        <title>Dankookia rubra gen. nov., sp. nov., an alphaproteobacterium isolated from sediment of a shallow stream.</title>
        <authorList>
            <person name="Kim W.H."/>
            <person name="Kim D.H."/>
            <person name="Kang K."/>
            <person name="Ahn T.Y."/>
        </authorList>
    </citation>
    <scope>NUCLEOTIDE SEQUENCE [LARGE SCALE GENOMIC DNA]</scope>
    <source>
        <strain evidence="18 19">JCM30602</strain>
    </source>
</reference>
<dbReference type="GO" id="GO:0005886">
    <property type="term" value="C:plasma membrane"/>
    <property type="evidence" value="ECO:0007669"/>
    <property type="project" value="UniProtKB-SubCell"/>
</dbReference>
<dbReference type="SMART" id="SM00091">
    <property type="entry name" value="PAS"/>
    <property type="match status" value="5"/>
</dbReference>
<dbReference type="EC" id="2.7.13.3" evidence="3"/>
<dbReference type="CDD" id="cd00130">
    <property type="entry name" value="PAS"/>
    <property type="match status" value="4"/>
</dbReference>
<evidence type="ECO:0000313" key="18">
    <source>
        <dbReference type="EMBL" id="TDH62690.1"/>
    </source>
</evidence>
<feature type="transmembrane region" description="Helical" evidence="13">
    <location>
        <begin position="198"/>
        <end position="222"/>
    </location>
</feature>
<organism evidence="18 19">
    <name type="scientific">Dankookia rubra</name>
    <dbReference type="NCBI Taxonomy" id="1442381"/>
    <lineage>
        <taxon>Bacteria</taxon>
        <taxon>Pseudomonadati</taxon>
        <taxon>Pseudomonadota</taxon>
        <taxon>Alphaproteobacteria</taxon>
        <taxon>Acetobacterales</taxon>
        <taxon>Roseomonadaceae</taxon>
        <taxon>Dankookia</taxon>
    </lineage>
</organism>
<feature type="modified residue" description="4-aspartylphosphate" evidence="11">
    <location>
        <position position="1454"/>
    </location>
</feature>
<name>A0A4R5QHA5_9PROT</name>
<keyword evidence="9 13" id="KW-1133">Transmembrane helix</keyword>
<dbReference type="InterPro" id="IPR004358">
    <property type="entry name" value="Sig_transdc_His_kin-like_C"/>
</dbReference>
<dbReference type="Pfam" id="PF02518">
    <property type="entry name" value="HATPase_c"/>
    <property type="match status" value="1"/>
</dbReference>
<evidence type="ECO:0000256" key="13">
    <source>
        <dbReference type="SAM" id="Phobius"/>
    </source>
</evidence>
<feature type="transmembrane region" description="Helical" evidence="13">
    <location>
        <begin position="242"/>
        <end position="269"/>
    </location>
</feature>
<dbReference type="Gene3D" id="1.10.287.130">
    <property type="match status" value="1"/>
</dbReference>
<dbReference type="InterPro" id="IPR000700">
    <property type="entry name" value="PAS-assoc_C"/>
</dbReference>
<dbReference type="Gene3D" id="3.40.50.2300">
    <property type="match status" value="1"/>
</dbReference>
<feature type="domain" description="Histidine kinase" evidence="14">
    <location>
        <begin position="1156"/>
        <end position="1379"/>
    </location>
</feature>
<comment type="caution">
    <text evidence="18">The sequence shown here is derived from an EMBL/GenBank/DDBJ whole genome shotgun (WGS) entry which is preliminary data.</text>
</comment>
<dbReference type="PROSITE" id="PS50112">
    <property type="entry name" value="PAS"/>
    <property type="match status" value="2"/>
</dbReference>
<protein>
    <recommendedName>
        <fullName evidence="3">histidine kinase</fullName>
        <ecNumber evidence="3">2.7.13.3</ecNumber>
    </recommendedName>
</protein>
<keyword evidence="10 13" id="KW-0472">Membrane</keyword>
<evidence type="ECO:0000256" key="6">
    <source>
        <dbReference type="ARBA" id="ARBA00022679"/>
    </source>
</evidence>
<proteinExistence type="predicted"/>
<dbReference type="SUPFAM" id="SSF47384">
    <property type="entry name" value="Homodimeric domain of signal transducing histidine kinase"/>
    <property type="match status" value="1"/>
</dbReference>
<comment type="catalytic activity">
    <reaction evidence="1">
        <text>ATP + protein L-histidine = ADP + protein N-phospho-L-histidine.</text>
        <dbReference type="EC" id="2.7.13.3"/>
    </reaction>
</comment>
<feature type="transmembrane region" description="Helical" evidence="13">
    <location>
        <begin position="164"/>
        <end position="186"/>
    </location>
</feature>
<feature type="domain" description="PAC" evidence="17">
    <location>
        <begin position="670"/>
        <end position="722"/>
    </location>
</feature>
<evidence type="ECO:0000256" key="5">
    <source>
        <dbReference type="ARBA" id="ARBA00022553"/>
    </source>
</evidence>
<feature type="domain" description="PAC" evidence="17">
    <location>
        <begin position="403"/>
        <end position="459"/>
    </location>
</feature>
<dbReference type="InterPro" id="IPR000014">
    <property type="entry name" value="PAS"/>
</dbReference>
<evidence type="ECO:0000256" key="11">
    <source>
        <dbReference type="PROSITE-ProRule" id="PRU00169"/>
    </source>
</evidence>
<evidence type="ECO:0000259" key="16">
    <source>
        <dbReference type="PROSITE" id="PS50112"/>
    </source>
</evidence>
<dbReference type="PROSITE" id="PS50110">
    <property type="entry name" value="RESPONSE_REGULATORY"/>
    <property type="match status" value="1"/>
</dbReference>
<keyword evidence="8" id="KW-0418">Kinase</keyword>
<dbReference type="PANTHER" id="PTHR43304">
    <property type="entry name" value="PHYTOCHROME-LIKE PROTEIN CPH1"/>
    <property type="match status" value="1"/>
</dbReference>
<evidence type="ECO:0000259" key="17">
    <source>
        <dbReference type="PROSITE" id="PS50113"/>
    </source>
</evidence>
<dbReference type="InterPro" id="IPR013655">
    <property type="entry name" value="PAS_fold_3"/>
</dbReference>
<dbReference type="Gene3D" id="3.30.565.10">
    <property type="entry name" value="Histidine kinase-like ATPase, C-terminal domain"/>
    <property type="match status" value="1"/>
</dbReference>
<keyword evidence="6" id="KW-0808">Transferase</keyword>
<evidence type="ECO:0000259" key="15">
    <source>
        <dbReference type="PROSITE" id="PS50110"/>
    </source>
</evidence>
<feature type="domain" description="PAC" evidence="17">
    <location>
        <begin position="802"/>
        <end position="860"/>
    </location>
</feature>
<dbReference type="InterPro" id="IPR005467">
    <property type="entry name" value="His_kinase_dom"/>
</dbReference>
<dbReference type="SUPFAM" id="SSF55785">
    <property type="entry name" value="PYP-like sensor domain (PAS domain)"/>
    <property type="match status" value="6"/>
</dbReference>
<evidence type="ECO:0000256" key="1">
    <source>
        <dbReference type="ARBA" id="ARBA00000085"/>
    </source>
</evidence>
<keyword evidence="5 11" id="KW-0597">Phosphoprotein</keyword>
<evidence type="ECO:0000256" key="9">
    <source>
        <dbReference type="ARBA" id="ARBA00022989"/>
    </source>
</evidence>
<dbReference type="SMART" id="SM00448">
    <property type="entry name" value="REC"/>
    <property type="match status" value="1"/>
</dbReference>
<feature type="domain" description="PAS" evidence="16">
    <location>
        <begin position="332"/>
        <end position="402"/>
    </location>
</feature>
<feature type="transmembrane region" description="Helical" evidence="13">
    <location>
        <begin position="43"/>
        <end position="60"/>
    </location>
</feature>
<dbReference type="Gene3D" id="3.30.450.20">
    <property type="entry name" value="PAS domain"/>
    <property type="match status" value="6"/>
</dbReference>
<dbReference type="Pfam" id="PF05231">
    <property type="entry name" value="MASE1"/>
    <property type="match status" value="1"/>
</dbReference>
<dbReference type="Gene3D" id="2.10.70.100">
    <property type="match status" value="3"/>
</dbReference>
<dbReference type="SMART" id="SM00387">
    <property type="entry name" value="HATPase_c"/>
    <property type="match status" value="1"/>
</dbReference>
<feature type="transmembrane region" description="Helical" evidence="13">
    <location>
        <begin position="91"/>
        <end position="113"/>
    </location>
</feature>
<accession>A0A4R5QHA5</accession>
<dbReference type="Pfam" id="PF08447">
    <property type="entry name" value="PAS_3"/>
    <property type="match status" value="4"/>
</dbReference>
<evidence type="ECO:0000259" key="14">
    <source>
        <dbReference type="PROSITE" id="PS50109"/>
    </source>
</evidence>
<evidence type="ECO:0000256" key="7">
    <source>
        <dbReference type="ARBA" id="ARBA00022692"/>
    </source>
</evidence>
<evidence type="ECO:0000256" key="2">
    <source>
        <dbReference type="ARBA" id="ARBA00004651"/>
    </source>
</evidence>
<keyword evidence="19" id="KW-1185">Reference proteome</keyword>
<dbReference type="InterPro" id="IPR001610">
    <property type="entry name" value="PAC"/>
</dbReference>
<dbReference type="InterPro" id="IPR001789">
    <property type="entry name" value="Sig_transdc_resp-reg_receiver"/>
</dbReference>
<feature type="domain" description="PAC" evidence="17">
    <location>
        <begin position="1067"/>
        <end position="1118"/>
    </location>
</feature>
<evidence type="ECO:0000313" key="19">
    <source>
        <dbReference type="Proteomes" id="UP000295096"/>
    </source>
</evidence>
<dbReference type="Pfam" id="PF13426">
    <property type="entry name" value="PAS_9"/>
    <property type="match status" value="1"/>
</dbReference>
<evidence type="ECO:0000256" key="8">
    <source>
        <dbReference type="ARBA" id="ARBA00022777"/>
    </source>
</evidence>
<dbReference type="PROSITE" id="PS50109">
    <property type="entry name" value="HIS_KIN"/>
    <property type="match status" value="1"/>
</dbReference>
<dbReference type="InterPro" id="IPR003661">
    <property type="entry name" value="HisK_dim/P_dom"/>
</dbReference>
<dbReference type="InterPro" id="IPR052162">
    <property type="entry name" value="Sensor_kinase/Photoreceptor"/>
</dbReference>
<feature type="domain" description="PAS" evidence="16">
    <location>
        <begin position="991"/>
        <end position="1063"/>
    </location>
</feature>
<gene>
    <name evidence="18" type="ORF">E2C06_09805</name>
</gene>
<sequence>MHLVRQPGRAGHMRPLALALIFGMAYLAAALLGHALTLRSVEVASFWPAAGLYLAALLLAPPRRWPMLIAAATAANLASDVLVLGRPPLLVLGFALANALEALAGASLVRLLLHAPPLQPGARMRDTVVLGAAALAAPVAGSVVGAGTVDALLGAPFATVWPVWWAADVVGILVVSPLVLAAAGAWRPYRTVAVKSAAWWLEAAAAHAAVLGSCVAIFWLTTPVIRPPFLTVPPLLWAALRLGPLATASTAAFLALCAAGTAASGFGPFDRINLGPTGQAVLLQLFVGAAAATAQLLSAATTERRAALSRLTAANTGLEAAVAARTSELAASEARLRLATSGAGIGTLELDLATGRGRWSREAGDLLGIGPLEASAETWVEALHPDDRAAAAEAWRRAVEEGAPYEAHFRSAIPAPDGGERWLMSRALVERDAAGIPQRGLGVLIDLTRQRRAELALANSEAVLRLSQEHAGIASFTLDVPSRMLRCGPAALQLFGFPPGSDRMPLEEWHSAIHPDDADRIARQRAAAFGSRAPSAHFEYRVVRPDTGAVLDVEMRARCEYAADGTPLSVLGVAIDVTERKRAETALAASEAQLRTILGTVPVGLILAELPSGRIVNANSYVEQMLRRPVLRSADVDGCEDWVSFHADGRRVESHEYPLARMALADEEEPSIEVHFQRGDGTRAWTRILGRPIRDERGEVAGGVVALVDVDAQRRARDALAESEARLRLALDAAGLGTWGWEVGRGTETLEWDARCKALFGLPTAAVVGYAAWAAALLPEDRVATEAAVARAIDPAEPDDDLVRDYRVVLPGGAVRWLSVHGRAFFEPDPGAPARRRVLRIIGTIHDVTEARTAMARLADTEAVLRLSQQAAGVVSYVQDLPDGAIRTAPGALARLGFPSAQDAISRAEWIALVHPDDAARLVAQVAADLSSGAAESRYEYRIAHPVTGAIMHVEQRTLREWGAGEQFIRAYGVAIDVTARVAAESALARTEARLRLALEAGGMGYWSWDLRTDQLEWDARQFKLFGLDPARGQPSGEDALSTVHPDDLPSLTAAIQGAIVSGDGAFSHEFRIVHAGGVRWIAGHGHAVTGPDGQASRMAGLNMDITARREAEAVLAREAEQLDHLAEERGRALAESERRLAQAARMEALGRLAGGIAHDFNNVLQAVQGGIALASKRLPAEADAVRRYLSIASEAAGRGAAVTGRLLSFARRGELRSEPVAPGPLLEGLAELLGSALGPKVMLRTEVHPDLPTLLADKAQLEAVLVNLANNARDAMPDGGALTLTAEEVTVHDAQPPPHGLQPGTYLRLSVADRGEGMPPEVLARVTEPFFTTKPRGKGTGLGLAMARGFAEQSGGGLSIESTPGLGTTVSVWMPRWLEHAAASSAIDGSAPEPAPPPKGGIAILLAEDKAEVRAVLVGHLEDQGYQVRAAEDAASALAALADGFRPDALVTDFSMPGVLDGLDLLAEVRTQLPRLPAVLVTGHAGEVAHGRMDEAERGGPFALLRKPATPEVLLDRLARVLRQSGTGRAA</sequence>
<dbReference type="PROSITE" id="PS50113">
    <property type="entry name" value="PAC"/>
    <property type="match status" value="5"/>
</dbReference>
<dbReference type="PANTHER" id="PTHR43304:SF1">
    <property type="entry name" value="PAC DOMAIN-CONTAINING PROTEIN"/>
    <property type="match status" value="1"/>
</dbReference>
<dbReference type="Proteomes" id="UP000295096">
    <property type="component" value="Unassembled WGS sequence"/>
</dbReference>
<keyword evidence="7 13" id="KW-0812">Transmembrane</keyword>
<dbReference type="InterPro" id="IPR011006">
    <property type="entry name" value="CheY-like_superfamily"/>
</dbReference>
<dbReference type="SMART" id="SM00388">
    <property type="entry name" value="HisKA"/>
    <property type="match status" value="1"/>
</dbReference>
<evidence type="ECO:0000256" key="4">
    <source>
        <dbReference type="ARBA" id="ARBA00022475"/>
    </source>
</evidence>
<dbReference type="Pfam" id="PF00072">
    <property type="entry name" value="Response_reg"/>
    <property type="match status" value="1"/>
</dbReference>
<dbReference type="InterPro" id="IPR036097">
    <property type="entry name" value="HisK_dim/P_sf"/>
</dbReference>
<feature type="domain" description="PAC" evidence="17">
    <location>
        <begin position="536"/>
        <end position="589"/>
    </location>
</feature>
<feature type="coiled-coil region" evidence="12">
    <location>
        <begin position="1109"/>
        <end position="1136"/>
    </location>
</feature>
<dbReference type="InterPro" id="IPR036890">
    <property type="entry name" value="HATPase_C_sf"/>
</dbReference>
<evidence type="ECO:0000256" key="12">
    <source>
        <dbReference type="SAM" id="Coils"/>
    </source>
</evidence>
<dbReference type="SUPFAM" id="SSF52172">
    <property type="entry name" value="CheY-like"/>
    <property type="match status" value="1"/>
</dbReference>
<evidence type="ECO:0000256" key="3">
    <source>
        <dbReference type="ARBA" id="ARBA00012438"/>
    </source>
</evidence>
<feature type="transmembrane region" description="Helical" evidence="13">
    <location>
        <begin position="125"/>
        <end position="144"/>
    </location>
</feature>
<feature type="domain" description="Response regulatory" evidence="15">
    <location>
        <begin position="1404"/>
        <end position="1523"/>
    </location>
</feature>
<feature type="transmembrane region" description="Helical" evidence="13">
    <location>
        <begin position="16"/>
        <end position="37"/>
    </location>
</feature>
<evidence type="ECO:0000256" key="10">
    <source>
        <dbReference type="ARBA" id="ARBA00023136"/>
    </source>
</evidence>
<dbReference type="PRINTS" id="PR00344">
    <property type="entry name" value="BCTRLSENSOR"/>
</dbReference>
<dbReference type="NCBIfam" id="TIGR00229">
    <property type="entry name" value="sensory_box"/>
    <property type="match status" value="4"/>
</dbReference>